<reference evidence="2" key="1">
    <citation type="journal article" date="2009" name="PLoS Genet.">
        <title>Sequencing, mapping, and analysis of 27,455 maize full-length cDNAs.</title>
        <authorList>
            <person name="Soderlund C."/>
            <person name="Descour A."/>
            <person name="Kudrna D."/>
            <person name="Bomhoff M."/>
            <person name="Boyd L."/>
            <person name="Currie J."/>
            <person name="Angelova A."/>
            <person name="Collura K."/>
            <person name="Wissotski M."/>
            <person name="Ashley E."/>
            <person name="Morrow D."/>
            <person name="Fernandes J."/>
            <person name="Walbot V."/>
            <person name="Yu Y."/>
        </authorList>
    </citation>
    <scope>NUCLEOTIDE SEQUENCE</scope>
    <source>
        <strain evidence="2">B73</strain>
    </source>
</reference>
<dbReference type="AlphaFoldDB" id="C4J1I6"/>
<reference evidence="2" key="3">
    <citation type="submission" date="2012-06" db="EMBL/GenBank/DDBJ databases">
        <authorList>
            <person name="Yu Y."/>
            <person name="Currie J."/>
            <person name="Lomeli R."/>
            <person name="Angelova A."/>
            <person name="Collura K."/>
            <person name="Wissotski M."/>
            <person name="Campos D."/>
            <person name="Kudrna D."/>
            <person name="Golser W."/>
            <person name="Ashely E."/>
            <person name="Descour A."/>
            <person name="Fernandes J."/>
            <person name="Soderlund C."/>
            <person name="Walbot V."/>
        </authorList>
    </citation>
    <scope>NUCLEOTIDE SEQUENCE</scope>
    <source>
        <strain evidence="2">B73</strain>
    </source>
</reference>
<evidence type="ECO:0000256" key="1">
    <source>
        <dbReference type="SAM" id="Phobius"/>
    </source>
</evidence>
<name>C4J1I6_MAIZE</name>
<keyword evidence="4" id="KW-1185">Reference proteome</keyword>
<dbReference type="Gramene" id="Zm00001eb338710_T001">
    <property type="protein sequence ID" value="Zm00001eb338710_P001"/>
    <property type="gene ID" value="Zm00001eb338710"/>
</dbReference>
<reference evidence="3" key="5">
    <citation type="submission" date="2021-05" db="UniProtKB">
        <authorList>
            <consortium name="EnsemblPlants"/>
        </authorList>
    </citation>
    <scope>IDENTIFICATION</scope>
    <source>
        <strain evidence="3">cv. B73</strain>
    </source>
</reference>
<reference evidence="3" key="4">
    <citation type="submission" date="2019-07" db="EMBL/GenBank/DDBJ databases">
        <authorList>
            <person name="Seetharam A."/>
            <person name="Woodhouse M."/>
            <person name="Cannon E."/>
        </authorList>
    </citation>
    <scope>NUCLEOTIDE SEQUENCE [LARGE SCALE GENOMIC DNA]</scope>
    <source>
        <strain evidence="3">cv. B73</strain>
    </source>
</reference>
<dbReference type="EMBL" id="BT084683">
    <property type="protein sequence ID" value="ACR35036.1"/>
    <property type="molecule type" value="mRNA"/>
</dbReference>
<keyword evidence="1" id="KW-0812">Transmembrane</keyword>
<evidence type="ECO:0000313" key="2">
    <source>
        <dbReference type="EMBL" id="ACR35036.1"/>
    </source>
</evidence>
<keyword evidence="1" id="KW-1133">Transmembrane helix</keyword>
<sequence>MLASAGRHEAPAATRRRASIFLISATICAAVVVCFWPPPTVSDSSRAASSLVRTTFTRTTPCFPAFLPRPAPLRRPWSLDLSTAPLGLLVLRAALLLLAVSSASDDDDFLLSISGALPGPAGIFFTLWIPFTRRLREMSLRLGFMAGRAPAAVPCCTTRHDGSMLPIYFRRSTAILP</sequence>
<feature type="transmembrane region" description="Helical" evidence="1">
    <location>
        <begin position="20"/>
        <end position="38"/>
    </location>
</feature>
<keyword evidence="1" id="KW-0472">Membrane</keyword>
<evidence type="ECO:0000313" key="3">
    <source>
        <dbReference type="EnsemblPlants" id="Zm00001eb338710_P001"/>
    </source>
</evidence>
<proteinExistence type="evidence at transcript level"/>
<feature type="transmembrane region" description="Helical" evidence="1">
    <location>
        <begin position="109"/>
        <end position="131"/>
    </location>
</feature>
<organism evidence="2">
    <name type="scientific">Zea mays</name>
    <name type="common">Maize</name>
    <dbReference type="NCBI Taxonomy" id="4577"/>
    <lineage>
        <taxon>Eukaryota</taxon>
        <taxon>Viridiplantae</taxon>
        <taxon>Streptophyta</taxon>
        <taxon>Embryophyta</taxon>
        <taxon>Tracheophyta</taxon>
        <taxon>Spermatophyta</taxon>
        <taxon>Magnoliopsida</taxon>
        <taxon>Liliopsida</taxon>
        <taxon>Poales</taxon>
        <taxon>Poaceae</taxon>
        <taxon>PACMAD clade</taxon>
        <taxon>Panicoideae</taxon>
        <taxon>Andropogonodae</taxon>
        <taxon>Andropogoneae</taxon>
        <taxon>Tripsacinae</taxon>
        <taxon>Zea</taxon>
    </lineage>
</organism>
<accession>C4J1I6</accession>
<dbReference type="Proteomes" id="UP000007305">
    <property type="component" value="Chromosome 8"/>
</dbReference>
<evidence type="ECO:0000313" key="4">
    <source>
        <dbReference type="Proteomes" id="UP000007305"/>
    </source>
</evidence>
<reference evidence="4" key="2">
    <citation type="journal article" date="2009" name="Science">
        <title>The B73 maize genome: complexity, diversity, and dynamics.</title>
        <authorList>
            <person name="Schnable P.S."/>
            <person name="Ware D."/>
            <person name="Fulton R.S."/>
            <person name="Stein J.C."/>
            <person name="Wei F."/>
            <person name="Pasternak S."/>
            <person name="Liang C."/>
            <person name="Zhang J."/>
            <person name="Fulton L."/>
            <person name="Graves T.A."/>
            <person name="Minx P."/>
            <person name="Reily A.D."/>
            <person name="Courtney L."/>
            <person name="Kruchowski S.S."/>
            <person name="Tomlinson C."/>
            <person name="Strong C."/>
            <person name="Delehaunty K."/>
            <person name="Fronick C."/>
            <person name="Courtney B."/>
            <person name="Rock S.M."/>
            <person name="Belter E."/>
            <person name="Du F."/>
            <person name="Kim K."/>
            <person name="Abbott R.M."/>
            <person name="Cotton M."/>
            <person name="Levy A."/>
            <person name="Marchetto P."/>
            <person name="Ochoa K."/>
            <person name="Jackson S.M."/>
            <person name="Gillam B."/>
            <person name="Chen W."/>
            <person name="Yan L."/>
            <person name="Higginbotham J."/>
            <person name="Cardenas M."/>
            <person name="Waligorski J."/>
            <person name="Applebaum E."/>
            <person name="Phelps L."/>
            <person name="Falcone J."/>
            <person name="Kanchi K."/>
            <person name="Thane T."/>
            <person name="Scimone A."/>
            <person name="Thane N."/>
            <person name="Henke J."/>
            <person name="Wang T."/>
            <person name="Ruppert J."/>
            <person name="Shah N."/>
            <person name="Rotter K."/>
            <person name="Hodges J."/>
            <person name="Ingenthron E."/>
            <person name="Cordes M."/>
            <person name="Kohlberg S."/>
            <person name="Sgro J."/>
            <person name="Delgado B."/>
            <person name="Mead K."/>
            <person name="Chinwalla A."/>
            <person name="Leonard S."/>
            <person name="Crouse K."/>
            <person name="Collura K."/>
            <person name="Kudrna D."/>
            <person name="Currie J."/>
            <person name="He R."/>
            <person name="Angelova A."/>
            <person name="Rajasekar S."/>
            <person name="Mueller T."/>
            <person name="Lomeli R."/>
            <person name="Scara G."/>
            <person name="Ko A."/>
            <person name="Delaney K."/>
            <person name="Wissotski M."/>
            <person name="Lopez G."/>
            <person name="Campos D."/>
            <person name="Braidotti M."/>
            <person name="Ashley E."/>
            <person name="Golser W."/>
            <person name="Kim H."/>
            <person name="Lee S."/>
            <person name="Lin J."/>
            <person name="Dujmic Z."/>
            <person name="Kim W."/>
            <person name="Talag J."/>
            <person name="Zuccolo A."/>
            <person name="Fan C."/>
            <person name="Sebastian A."/>
            <person name="Kramer M."/>
            <person name="Spiegel L."/>
            <person name="Nascimento L."/>
            <person name="Zutavern T."/>
            <person name="Miller B."/>
            <person name="Ambroise C."/>
            <person name="Muller S."/>
            <person name="Spooner W."/>
            <person name="Narechania A."/>
            <person name="Ren L."/>
            <person name="Wei S."/>
            <person name="Kumari S."/>
            <person name="Faga B."/>
            <person name="Levy M.J."/>
            <person name="McMahan L."/>
            <person name="Van Buren P."/>
            <person name="Vaughn M.W."/>
            <person name="Ying K."/>
            <person name="Yeh C.-T."/>
            <person name="Emrich S.J."/>
            <person name="Jia Y."/>
            <person name="Kalyanaraman A."/>
            <person name="Hsia A.-P."/>
            <person name="Barbazuk W.B."/>
            <person name="Baucom R.S."/>
            <person name="Brutnell T.P."/>
            <person name="Carpita N.C."/>
            <person name="Chaparro C."/>
            <person name="Chia J.-M."/>
            <person name="Deragon J.-M."/>
            <person name="Estill J.C."/>
            <person name="Fu Y."/>
            <person name="Jeddeloh J.A."/>
            <person name="Han Y."/>
            <person name="Lee H."/>
            <person name="Li P."/>
            <person name="Lisch D.R."/>
            <person name="Liu S."/>
            <person name="Liu Z."/>
            <person name="Nagel D.H."/>
            <person name="McCann M.C."/>
            <person name="SanMiguel P."/>
            <person name="Myers A.M."/>
            <person name="Nettleton D."/>
            <person name="Nguyen J."/>
            <person name="Penning B.W."/>
            <person name="Ponnala L."/>
            <person name="Schneider K.L."/>
            <person name="Schwartz D.C."/>
            <person name="Sharma A."/>
            <person name="Soderlund C."/>
            <person name="Springer N.M."/>
            <person name="Sun Q."/>
            <person name="Wang H."/>
            <person name="Waterman M."/>
            <person name="Westerman R."/>
            <person name="Wolfgruber T.K."/>
            <person name="Yang L."/>
            <person name="Yu Y."/>
            <person name="Zhang L."/>
            <person name="Zhou S."/>
            <person name="Zhu Q."/>
            <person name="Bennetzen J.L."/>
            <person name="Dawe R.K."/>
            <person name="Jiang J."/>
            <person name="Jiang N."/>
            <person name="Presting G.G."/>
            <person name="Wessler S.R."/>
            <person name="Aluru S."/>
            <person name="Martienssen R.A."/>
            <person name="Clifton S.W."/>
            <person name="McCombie W.R."/>
            <person name="Wing R.A."/>
            <person name="Wilson R.K."/>
        </authorList>
    </citation>
    <scope>NUCLEOTIDE SEQUENCE [LARGE SCALE GENOMIC DNA]</scope>
    <source>
        <strain evidence="4">cv. B73</strain>
    </source>
</reference>
<dbReference type="EnsemblPlants" id="Zm00001eb338710_T001">
    <property type="protein sequence ID" value="Zm00001eb338710_P001"/>
    <property type="gene ID" value="Zm00001eb338710"/>
</dbReference>
<protein>
    <submittedName>
        <fullName evidence="2 3">Uncharacterized protein</fullName>
    </submittedName>
</protein>